<sequence length="69" mass="7348">MFVLRIAGRIGGSGCGVMSVRAVLGMRSVGLHLQGQRAVSCLQSADTVRVQRRASTAAARQRPAQRRAL</sequence>
<accession>A0A0M3HSH1</accession>
<name>A0A0M3HSH1_ASCLU</name>
<evidence type="ECO:0000313" key="2">
    <source>
        <dbReference type="WBParaSite" id="ALUE_0000541801-mRNA-1"/>
    </source>
</evidence>
<dbReference type="Proteomes" id="UP000036681">
    <property type="component" value="Unplaced"/>
</dbReference>
<dbReference type="AlphaFoldDB" id="A0A0M3HSH1"/>
<keyword evidence="1" id="KW-1185">Reference proteome</keyword>
<evidence type="ECO:0000313" key="1">
    <source>
        <dbReference type="Proteomes" id="UP000036681"/>
    </source>
</evidence>
<protein>
    <submittedName>
        <fullName evidence="2">Secreted protein</fullName>
    </submittedName>
</protein>
<dbReference type="WBParaSite" id="ALUE_0000541801-mRNA-1">
    <property type="protein sequence ID" value="ALUE_0000541801-mRNA-1"/>
    <property type="gene ID" value="ALUE_0000541801"/>
</dbReference>
<proteinExistence type="predicted"/>
<reference evidence="2" key="1">
    <citation type="submission" date="2017-02" db="UniProtKB">
        <authorList>
            <consortium name="WormBaseParasite"/>
        </authorList>
    </citation>
    <scope>IDENTIFICATION</scope>
</reference>
<organism evidence="1 2">
    <name type="scientific">Ascaris lumbricoides</name>
    <name type="common">Giant roundworm</name>
    <dbReference type="NCBI Taxonomy" id="6252"/>
    <lineage>
        <taxon>Eukaryota</taxon>
        <taxon>Metazoa</taxon>
        <taxon>Ecdysozoa</taxon>
        <taxon>Nematoda</taxon>
        <taxon>Chromadorea</taxon>
        <taxon>Rhabditida</taxon>
        <taxon>Spirurina</taxon>
        <taxon>Ascaridomorpha</taxon>
        <taxon>Ascaridoidea</taxon>
        <taxon>Ascarididae</taxon>
        <taxon>Ascaris</taxon>
    </lineage>
</organism>